<evidence type="ECO:0000313" key="5">
    <source>
        <dbReference type="Proteomes" id="UP000001064"/>
    </source>
</evidence>
<protein>
    <submittedName>
        <fullName evidence="4">Uncharacterized protein</fullName>
    </submittedName>
</protein>
<dbReference type="Pfam" id="PF10186">
    <property type="entry name" value="ATG14"/>
    <property type="match status" value="1"/>
</dbReference>
<dbReference type="PANTHER" id="PTHR15157">
    <property type="entry name" value="UV RADIATION RESISTANCE-ASSOCIATED GENE PROTEIN"/>
    <property type="match status" value="1"/>
</dbReference>
<dbReference type="STRING" id="5786.F0ZNF8"/>
<dbReference type="OMA" id="FNFQESY"/>
<keyword evidence="5" id="KW-1185">Reference proteome</keyword>
<dbReference type="InterPro" id="IPR018791">
    <property type="entry name" value="UV_resistance/autophagy_Atg14"/>
</dbReference>
<dbReference type="RefSeq" id="XP_003288943.1">
    <property type="nucleotide sequence ID" value="XM_003288895.1"/>
</dbReference>
<feature type="compositionally biased region" description="Low complexity" evidence="2">
    <location>
        <begin position="129"/>
        <end position="145"/>
    </location>
</feature>
<dbReference type="GO" id="GO:0035493">
    <property type="term" value="P:SNARE complex assembly"/>
    <property type="evidence" value="ECO:0000318"/>
    <property type="project" value="GO_Central"/>
</dbReference>
<sequence length="363" mass="42661">MNFFFNCCTCNNKFNFHESYCESCLQRIKNDQSKVFDLIQSVFDKKRANVEYRTRIINDIQDPSNRLKETINIKSTYLESRKQQLEVLKNKIQNLKVIVNKDNGYIDVKKKYLSTRRSSLKKNKQSFENANNDDNNNNNNSNTNNSVFISLSEEIQKKKEQSAIENNQLQIIKRTKVDQLANVVKLQISLNPNNPDHYLLFNMVLNDNQLLKFPKDIIFTTLGYISKIVFLISSILGITLPYHLNYKGSKSTIHHNLKSKDYPLFYHKTKSREFQKALYLLGENISFLRFYHGLSSPKESNLLFLKNVCELVKSPNLGKDQQNLEIRSMDIEYDDTKEDEWEVVTPIEEDDSFEKFIYDHSQQ</sequence>
<keyword evidence="3" id="KW-1133">Transmembrane helix</keyword>
<dbReference type="GO" id="GO:0032991">
    <property type="term" value="C:protein-containing complex"/>
    <property type="evidence" value="ECO:0007669"/>
    <property type="project" value="UniProtKB-ARBA"/>
</dbReference>
<gene>
    <name evidence="4" type="ORF">DICPUDRAFT_94784</name>
</gene>
<accession>F0ZNF8</accession>
<evidence type="ECO:0000256" key="1">
    <source>
        <dbReference type="ARBA" id="ARBA00023054"/>
    </source>
</evidence>
<dbReference type="VEuPathDB" id="AmoebaDB:DICPUDRAFT_94784"/>
<name>F0ZNF8_DICPU</name>
<dbReference type="AlphaFoldDB" id="F0ZNF8"/>
<evidence type="ECO:0000313" key="4">
    <source>
        <dbReference type="EMBL" id="EGC34507.1"/>
    </source>
</evidence>
<dbReference type="InParanoid" id="F0ZNF8"/>
<dbReference type="PANTHER" id="PTHR15157:SF12">
    <property type="entry name" value="AUTOPHAGY-RELATED PROTEIN 14"/>
    <property type="match status" value="1"/>
</dbReference>
<dbReference type="KEGG" id="dpp:DICPUDRAFT_94784"/>
<reference evidence="5" key="1">
    <citation type="journal article" date="2011" name="Genome Biol.">
        <title>Comparative genomics of the social amoebae Dictyostelium discoideum and Dictyostelium purpureum.</title>
        <authorList>
            <consortium name="US DOE Joint Genome Institute (JGI-PGF)"/>
            <person name="Sucgang R."/>
            <person name="Kuo A."/>
            <person name="Tian X."/>
            <person name="Salerno W."/>
            <person name="Parikh A."/>
            <person name="Feasley C.L."/>
            <person name="Dalin E."/>
            <person name="Tu H."/>
            <person name="Huang E."/>
            <person name="Barry K."/>
            <person name="Lindquist E."/>
            <person name="Shapiro H."/>
            <person name="Bruce D."/>
            <person name="Schmutz J."/>
            <person name="Salamov A."/>
            <person name="Fey P."/>
            <person name="Gaudet P."/>
            <person name="Anjard C."/>
            <person name="Babu M.M."/>
            <person name="Basu S."/>
            <person name="Bushmanova Y."/>
            <person name="van der Wel H."/>
            <person name="Katoh-Kurasawa M."/>
            <person name="Dinh C."/>
            <person name="Coutinho P.M."/>
            <person name="Saito T."/>
            <person name="Elias M."/>
            <person name="Schaap P."/>
            <person name="Kay R.R."/>
            <person name="Henrissat B."/>
            <person name="Eichinger L."/>
            <person name="Rivero F."/>
            <person name="Putnam N.H."/>
            <person name="West C.M."/>
            <person name="Loomis W.F."/>
            <person name="Chisholm R.L."/>
            <person name="Shaulsky G."/>
            <person name="Strassmann J.E."/>
            <person name="Queller D.C."/>
            <person name="Kuspa A."/>
            <person name="Grigoriev I.V."/>
        </authorList>
    </citation>
    <scope>NUCLEOTIDE SEQUENCE [LARGE SCALE GENOMIC DNA]</scope>
    <source>
        <strain evidence="5">QSDP1</strain>
    </source>
</reference>
<keyword evidence="1" id="KW-0175">Coiled coil</keyword>
<keyword evidence="3" id="KW-0812">Transmembrane</keyword>
<dbReference type="OrthoDB" id="16772at2759"/>
<keyword evidence="3" id="KW-0472">Membrane</keyword>
<dbReference type="GO" id="GO:0005768">
    <property type="term" value="C:endosome"/>
    <property type="evidence" value="ECO:0000318"/>
    <property type="project" value="GO_Central"/>
</dbReference>
<feature type="region of interest" description="Disordered" evidence="2">
    <location>
        <begin position="117"/>
        <end position="145"/>
    </location>
</feature>
<dbReference type="eggNOG" id="KOG2896">
    <property type="taxonomic scope" value="Eukaryota"/>
</dbReference>
<evidence type="ECO:0000256" key="2">
    <source>
        <dbReference type="SAM" id="MobiDB-lite"/>
    </source>
</evidence>
<dbReference type="EMBL" id="GL871094">
    <property type="protein sequence ID" value="EGC34507.1"/>
    <property type="molecule type" value="Genomic_DNA"/>
</dbReference>
<dbReference type="Proteomes" id="UP000001064">
    <property type="component" value="Unassembled WGS sequence"/>
</dbReference>
<dbReference type="GO" id="GO:0000149">
    <property type="term" value="F:SNARE binding"/>
    <property type="evidence" value="ECO:0000318"/>
    <property type="project" value="GO_Central"/>
</dbReference>
<dbReference type="GeneID" id="10499625"/>
<organism evidence="4 5">
    <name type="scientific">Dictyostelium purpureum</name>
    <name type="common">Slime mold</name>
    <dbReference type="NCBI Taxonomy" id="5786"/>
    <lineage>
        <taxon>Eukaryota</taxon>
        <taxon>Amoebozoa</taxon>
        <taxon>Evosea</taxon>
        <taxon>Eumycetozoa</taxon>
        <taxon>Dictyostelia</taxon>
        <taxon>Dictyosteliales</taxon>
        <taxon>Dictyosteliaceae</taxon>
        <taxon>Dictyostelium</taxon>
    </lineage>
</organism>
<dbReference type="FunCoup" id="F0ZNF8">
    <property type="interactions" value="1"/>
</dbReference>
<evidence type="ECO:0000256" key="3">
    <source>
        <dbReference type="SAM" id="Phobius"/>
    </source>
</evidence>
<proteinExistence type="predicted"/>
<feature type="transmembrane region" description="Helical" evidence="3">
    <location>
        <begin position="217"/>
        <end position="240"/>
    </location>
</feature>
<dbReference type="GO" id="GO:0000323">
    <property type="term" value="C:lytic vacuole"/>
    <property type="evidence" value="ECO:0000318"/>
    <property type="project" value="GO_Central"/>
</dbReference>